<accession>A0A7C1P1D3</accession>
<protein>
    <submittedName>
        <fullName evidence="1">Uncharacterized protein</fullName>
    </submittedName>
</protein>
<proteinExistence type="predicted"/>
<evidence type="ECO:0000313" key="1">
    <source>
        <dbReference type="EMBL" id="HEB45154.1"/>
    </source>
</evidence>
<sequence length="95" mass="10229">MTISLAMELDAIASDFKGRSADVPVTEIIETGVFISALSSLAQRIELELSIFRDMEAGGQARRSMELAATEQLEDLIADAKGKIIRPDFGKGGRS</sequence>
<name>A0A7C1P1D3_9HYPH</name>
<gene>
    <name evidence="1" type="ORF">ENP70_15975</name>
</gene>
<dbReference type="AlphaFoldDB" id="A0A7C1P1D3"/>
<dbReference type="EMBL" id="DSKI01000822">
    <property type="protein sequence ID" value="HEB45154.1"/>
    <property type="molecule type" value="Genomic_DNA"/>
</dbReference>
<reference evidence="1" key="1">
    <citation type="journal article" date="2020" name="mSystems">
        <title>Genome- and Community-Level Interaction Insights into Carbon Utilization and Element Cycling Functions of Hydrothermarchaeota in Hydrothermal Sediment.</title>
        <authorList>
            <person name="Zhou Z."/>
            <person name="Liu Y."/>
            <person name="Xu W."/>
            <person name="Pan J."/>
            <person name="Luo Z.H."/>
            <person name="Li M."/>
        </authorList>
    </citation>
    <scope>NUCLEOTIDE SEQUENCE [LARGE SCALE GENOMIC DNA]</scope>
    <source>
        <strain evidence="1">SpSt-243</strain>
    </source>
</reference>
<organism evidence="1">
    <name type="scientific">Agrobacterium albertimagni</name>
    <dbReference type="NCBI Taxonomy" id="147266"/>
    <lineage>
        <taxon>Bacteria</taxon>
        <taxon>Pseudomonadati</taxon>
        <taxon>Pseudomonadota</taxon>
        <taxon>Alphaproteobacteria</taxon>
        <taxon>Hyphomicrobiales</taxon>
        <taxon>Rhizobiaceae</taxon>
        <taxon>Rhizobium/Agrobacterium group</taxon>
        <taxon>Agrobacterium</taxon>
    </lineage>
</organism>
<comment type="caution">
    <text evidence="1">The sequence shown here is derived from an EMBL/GenBank/DDBJ whole genome shotgun (WGS) entry which is preliminary data.</text>
</comment>